<sequence length="173" mass="19777">MNTNDIKNLVEKFYEGKTSLEEERTLADFLLRDNVPDEFFPDSKLFYALNTHSMEVPNESIQAIESLIDSFKEEQPSDKKIKMSHAKYWAIGVAASFALILGVRQFQKSQHAESTLFTDTYKNPDDAYRATVEALQLFSDNFSKGTESVEKANMHLEKAQEIINQSLKQGIEK</sequence>
<feature type="transmembrane region" description="Helical" evidence="1">
    <location>
        <begin position="88"/>
        <end position="106"/>
    </location>
</feature>
<name>A0A644WMG3_9ZZZZ</name>
<protein>
    <submittedName>
        <fullName evidence="2">Uncharacterized protein</fullName>
    </submittedName>
</protein>
<dbReference type="EMBL" id="VSSQ01001071">
    <property type="protein sequence ID" value="MPM04787.1"/>
    <property type="molecule type" value="Genomic_DNA"/>
</dbReference>
<gene>
    <name evidence="2" type="ORF">SDC9_51067</name>
</gene>
<proteinExistence type="predicted"/>
<comment type="caution">
    <text evidence="2">The sequence shown here is derived from an EMBL/GenBank/DDBJ whole genome shotgun (WGS) entry which is preliminary data.</text>
</comment>
<organism evidence="2">
    <name type="scientific">bioreactor metagenome</name>
    <dbReference type="NCBI Taxonomy" id="1076179"/>
    <lineage>
        <taxon>unclassified sequences</taxon>
        <taxon>metagenomes</taxon>
        <taxon>ecological metagenomes</taxon>
    </lineage>
</organism>
<evidence type="ECO:0000313" key="2">
    <source>
        <dbReference type="EMBL" id="MPM04787.1"/>
    </source>
</evidence>
<evidence type="ECO:0000256" key="1">
    <source>
        <dbReference type="SAM" id="Phobius"/>
    </source>
</evidence>
<keyword evidence="1" id="KW-0472">Membrane</keyword>
<dbReference type="AlphaFoldDB" id="A0A644WMG3"/>
<reference evidence="2" key="1">
    <citation type="submission" date="2019-08" db="EMBL/GenBank/DDBJ databases">
        <authorList>
            <person name="Kucharzyk K."/>
            <person name="Murdoch R.W."/>
            <person name="Higgins S."/>
            <person name="Loffler F."/>
        </authorList>
    </citation>
    <scope>NUCLEOTIDE SEQUENCE</scope>
</reference>
<accession>A0A644WMG3</accession>
<keyword evidence="1" id="KW-0812">Transmembrane</keyword>
<keyword evidence="1" id="KW-1133">Transmembrane helix</keyword>